<protein>
    <recommendedName>
        <fullName evidence="2">HNH nuclease domain-containing protein</fullName>
    </recommendedName>
</protein>
<sequence length="280" mass="32805">MRYIDKRADEEEGNLITDGYLENECKTTDLLTGEVRYQNIDYAGSFSTGGYKKQMLELGMVSQQRYCCYCLRKISKSKSATLEHIIPQRADSTQGYDRFAELSNRQVMLTLEFTYAENQTKPPYPHTVAWNNLVVSCDGRFPIDNQVSSHCCNNARSSEYAPPVYYLLDLESRLVYMQDGTLQPLDGNRQDEIRATIGSAKLNCQALKEIRKLWYLLRNCPYKEIVSCLYDRNLRMKTLCKVFSMKDSAEVNMIFKYLKDEYWRTFMEYHLFYKIFQGKN</sequence>
<reference evidence="1" key="1">
    <citation type="journal article" date="2012" name="PLoS ONE">
        <title>Gene sets for utilization of primary and secondary nutrition supplies in the distal gut of endangered iberian lynx.</title>
        <authorList>
            <person name="Alcaide M."/>
            <person name="Messina E."/>
            <person name="Richter M."/>
            <person name="Bargiela R."/>
            <person name="Peplies J."/>
            <person name="Huws S.A."/>
            <person name="Newbold C.J."/>
            <person name="Golyshin P.N."/>
            <person name="Simon M.A."/>
            <person name="Lopez G."/>
            <person name="Yakimov M.M."/>
            <person name="Ferrer M."/>
        </authorList>
    </citation>
    <scope>NUCLEOTIDE SEQUENCE</scope>
</reference>
<gene>
    <name evidence="1" type="ORF">EVA_01953</name>
</gene>
<comment type="caution">
    <text evidence="1">The sequence shown here is derived from an EMBL/GenBank/DDBJ whole genome shotgun (WGS) entry which is preliminary data.</text>
</comment>
<evidence type="ECO:0008006" key="2">
    <source>
        <dbReference type="Google" id="ProtNLM"/>
    </source>
</evidence>
<name>J9DAN2_9ZZZZ</name>
<dbReference type="AlphaFoldDB" id="J9DAN2"/>
<organism evidence="1">
    <name type="scientific">gut metagenome</name>
    <dbReference type="NCBI Taxonomy" id="749906"/>
    <lineage>
        <taxon>unclassified sequences</taxon>
        <taxon>metagenomes</taxon>
        <taxon>organismal metagenomes</taxon>
    </lineage>
</organism>
<proteinExistence type="predicted"/>
<dbReference type="EMBL" id="AMCI01000285">
    <property type="protein sequence ID" value="EJX09956.1"/>
    <property type="molecule type" value="Genomic_DNA"/>
</dbReference>
<evidence type="ECO:0000313" key="1">
    <source>
        <dbReference type="EMBL" id="EJX09956.1"/>
    </source>
</evidence>
<accession>J9DAN2</accession>